<keyword evidence="2" id="KW-1185">Reference proteome</keyword>
<evidence type="ECO:0000313" key="2">
    <source>
        <dbReference type="Proteomes" id="UP001497045"/>
    </source>
</evidence>
<dbReference type="Proteomes" id="UP001497045">
    <property type="component" value="Unassembled WGS sequence"/>
</dbReference>
<comment type="caution">
    <text evidence="1">The sequence shown here is derived from an EMBL/GenBank/DDBJ whole genome shotgun (WGS) entry which is preliminary data.</text>
</comment>
<protein>
    <submittedName>
        <fullName evidence="1">Uncharacterized protein</fullName>
    </submittedName>
</protein>
<gene>
    <name evidence="1" type="ORF">AAEO60_02095</name>
</gene>
<proteinExistence type="predicted"/>
<name>A0ABU9IAL1_9SPHN</name>
<reference evidence="1 2" key="1">
    <citation type="submission" date="2024-04" db="EMBL/GenBank/DDBJ databases">
        <title>Aurantiacibacter sp. DGU6 16S ribosomal RNA gene Genome sequencing and assembly.</title>
        <authorList>
            <person name="Park S."/>
        </authorList>
    </citation>
    <scope>NUCLEOTIDE SEQUENCE [LARGE SCALE GENOMIC DNA]</scope>
    <source>
        <strain evidence="1 2">DGU6</strain>
    </source>
</reference>
<dbReference type="RefSeq" id="WP_341671992.1">
    <property type="nucleotide sequence ID" value="NZ_JBBYHV010000001.1"/>
</dbReference>
<dbReference type="EMBL" id="JBBYHV010000001">
    <property type="protein sequence ID" value="MEL1249455.1"/>
    <property type="molecule type" value="Genomic_DNA"/>
</dbReference>
<evidence type="ECO:0000313" key="1">
    <source>
        <dbReference type="EMBL" id="MEL1249455.1"/>
    </source>
</evidence>
<accession>A0ABU9IAL1</accession>
<organism evidence="1 2">
    <name type="scientific">Aurantiacibacter gilvus</name>
    <dbReference type="NCBI Taxonomy" id="3139141"/>
    <lineage>
        <taxon>Bacteria</taxon>
        <taxon>Pseudomonadati</taxon>
        <taxon>Pseudomonadota</taxon>
        <taxon>Alphaproteobacteria</taxon>
        <taxon>Sphingomonadales</taxon>
        <taxon>Erythrobacteraceae</taxon>
        <taxon>Aurantiacibacter</taxon>
    </lineage>
</organism>
<sequence length="102" mass="10747">MSEVGGTYDFVVNSPMGEQTGTFTVVPNDDGTEFTGQLSGSLGQMEAENGKIDGNVLTWTMQLTSPMPMKLEGTAEVNGDAVTGKIKAGFMGSMDFTAQRQA</sequence>